<dbReference type="Gene3D" id="3.40.605.10">
    <property type="entry name" value="Aldehyde Dehydrogenase, Chain A, domain 1"/>
    <property type="match status" value="1"/>
</dbReference>
<dbReference type="OrthoDB" id="1934954at2759"/>
<gene>
    <name evidence="1" type="primary">Aldh18a1</name>
    <name evidence="1" type="ORF">AWC38_SpisGene24651</name>
</gene>
<proteinExistence type="predicted"/>
<dbReference type="GO" id="GO:0004350">
    <property type="term" value="F:glutamate-5-semialdehyde dehydrogenase activity"/>
    <property type="evidence" value="ECO:0007669"/>
    <property type="project" value="TreeGrafter"/>
</dbReference>
<keyword evidence="2" id="KW-1185">Reference proteome</keyword>
<dbReference type="InterPro" id="IPR016162">
    <property type="entry name" value="Ald_DH_N"/>
</dbReference>
<sequence>MNGNQIIPRNPQYLECKGFKTRSHFRGLRLWFTKRCYLITKQDVSDKYSLDNLRLTVEEFFSMNCTPIINENDVVALHPGMDLDLVQGLKVYFEVYFKAGTQAAAWALKSPTSAVIANGTGSDYVIRQVLYSRKVGAFFTMVDKPGPSVENKAAAELKQETVPTGVLLTIFGSCPTALVQVASLAISTGYGLLLKGGKEAYHSNRCLHSLVAEAF</sequence>
<dbReference type="PANTHER" id="PTHR11063">
    <property type="entry name" value="GLUTAMATE SEMIALDEHYDE DEHYDROGENASE"/>
    <property type="match status" value="1"/>
</dbReference>
<dbReference type="SUPFAM" id="SSF53720">
    <property type="entry name" value="ALDH-like"/>
    <property type="match status" value="1"/>
</dbReference>
<evidence type="ECO:0000313" key="1">
    <source>
        <dbReference type="EMBL" id="PFX11566.1"/>
    </source>
</evidence>
<dbReference type="STRING" id="50429.A0A2B4R338"/>
<protein>
    <submittedName>
        <fullName evidence="1">Delta-1-pyrroline-5-carboxylate synthase</fullName>
    </submittedName>
</protein>
<evidence type="ECO:0000313" key="2">
    <source>
        <dbReference type="Proteomes" id="UP000225706"/>
    </source>
</evidence>
<name>A0A2B4R338_STYPI</name>
<dbReference type="GO" id="GO:0005739">
    <property type="term" value="C:mitochondrion"/>
    <property type="evidence" value="ECO:0007669"/>
    <property type="project" value="TreeGrafter"/>
</dbReference>
<dbReference type="InterPro" id="IPR036393">
    <property type="entry name" value="AceGlu_kinase-like_sf"/>
</dbReference>
<dbReference type="EMBL" id="LSMT01002235">
    <property type="protein sequence ID" value="PFX11566.1"/>
    <property type="molecule type" value="Genomic_DNA"/>
</dbReference>
<dbReference type="PANTHER" id="PTHR11063:SF8">
    <property type="entry name" value="DELTA-1-PYRROLINE-5-CARBOXYLATE SYNTHASE"/>
    <property type="match status" value="1"/>
</dbReference>
<comment type="caution">
    <text evidence="1">The sequence shown here is derived from an EMBL/GenBank/DDBJ whole genome shotgun (WGS) entry which is preliminary data.</text>
</comment>
<dbReference type="InterPro" id="IPR016161">
    <property type="entry name" value="Ald_DH/histidinol_DH"/>
</dbReference>
<reference evidence="2" key="1">
    <citation type="journal article" date="2017" name="bioRxiv">
        <title>Comparative analysis of the genomes of Stylophora pistillata and Acropora digitifera provides evidence for extensive differences between species of corals.</title>
        <authorList>
            <person name="Voolstra C.R."/>
            <person name="Li Y."/>
            <person name="Liew Y.J."/>
            <person name="Baumgarten S."/>
            <person name="Zoccola D."/>
            <person name="Flot J.-F."/>
            <person name="Tambutte S."/>
            <person name="Allemand D."/>
            <person name="Aranda M."/>
        </authorList>
    </citation>
    <scope>NUCLEOTIDE SEQUENCE [LARGE SCALE GENOMIC DNA]</scope>
</reference>
<dbReference type="Proteomes" id="UP000225706">
    <property type="component" value="Unassembled WGS sequence"/>
</dbReference>
<dbReference type="AlphaFoldDB" id="A0A2B4R338"/>
<accession>A0A2B4R338</accession>
<dbReference type="Gene3D" id="3.40.1160.10">
    <property type="entry name" value="Acetylglutamate kinase-like"/>
    <property type="match status" value="1"/>
</dbReference>
<organism evidence="1 2">
    <name type="scientific">Stylophora pistillata</name>
    <name type="common">Smooth cauliflower coral</name>
    <dbReference type="NCBI Taxonomy" id="50429"/>
    <lineage>
        <taxon>Eukaryota</taxon>
        <taxon>Metazoa</taxon>
        <taxon>Cnidaria</taxon>
        <taxon>Anthozoa</taxon>
        <taxon>Hexacorallia</taxon>
        <taxon>Scleractinia</taxon>
        <taxon>Astrocoeniina</taxon>
        <taxon>Pocilloporidae</taxon>
        <taxon>Stylophora</taxon>
    </lineage>
</organism>